<evidence type="ECO:0000256" key="1">
    <source>
        <dbReference type="SAM" id="MobiDB-lite"/>
    </source>
</evidence>
<dbReference type="HOGENOM" id="CLU_743479_0_0_7"/>
<evidence type="ECO:0000313" key="3">
    <source>
        <dbReference type="Proteomes" id="UP000001880"/>
    </source>
</evidence>
<feature type="region of interest" description="Disordered" evidence="1">
    <location>
        <begin position="40"/>
        <end position="87"/>
    </location>
</feature>
<dbReference type="Proteomes" id="UP000001880">
    <property type="component" value="Chromosome"/>
</dbReference>
<sequence length="372" mass="38090">MTLWPSPLDHPSSSSRLPRRPRAAALGFITALAAALGGLGCGAREQPSPSATASEPAGRSVLEHANSEADAPAGDSEREAAGDRVEPSASAVAAVPARCERLPFANELPVAEASGASYLPADGAAPPVILVVGDSGTGGQYIEIALDSGEVLASGKLPLGSGASDDLEGLSWSGGLVYGITSSGWMRHWRRHPARTGRARYELVAGPYPIAQPGFGEAGLVCDRGKDINCARNYEGLCLRQAQGAAVCVGFAVSKTDGELYCLRRGDDGQLQARPSESTAVAAGETLTGCHVTPDPASAGGELVIVGSNLFGANRVYALSGWHDPAQPAQVSDIGSYGAGFDEAIALAPGGVMYRFSDAKSARSLAAAYRCE</sequence>
<feature type="compositionally biased region" description="Basic and acidic residues" evidence="1">
    <location>
        <begin position="75"/>
        <end position="86"/>
    </location>
</feature>
<organism evidence="2 3">
    <name type="scientific">Haliangium ochraceum (strain DSM 14365 / JCM 11303 / SMP-2)</name>
    <dbReference type="NCBI Taxonomy" id="502025"/>
    <lineage>
        <taxon>Bacteria</taxon>
        <taxon>Pseudomonadati</taxon>
        <taxon>Myxococcota</taxon>
        <taxon>Polyangia</taxon>
        <taxon>Haliangiales</taxon>
        <taxon>Kofleriaceae</taxon>
        <taxon>Haliangium</taxon>
    </lineage>
</organism>
<gene>
    <name evidence="2" type="ordered locus">Hoch_2112</name>
</gene>
<proteinExistence type="predicted"/>
<keyword evidence="3" id="KW-1185">Reference proteome</keyword>
<dbReference type="STRING" id="502025.Hoch_2112"/>
<name>D0LGT5_HALO1</name>
<dbReference type="RefSeq" id="WP_012827265.1">
    <property type="nucleotide sequence ID" value="NC_013440.1"/>
</dbReference>
<evidence type="ECO:0000313" key="2">
    <source>
        <dbReference type="EMBL" id="ACY14657.1"/>
    </source>
</evidence>
<dbReference type="EMBL" id="CP001804">
    <property type="protein sequence ID" value="ACY14657.1"/>
    <property type="molecule type" value="Genomic_DNA"/>
</dbReference>
<dbReference type="AlphaFoldDB" id="D0LGT5"/>
<dbReference type="KEGG" id="hoh:Hoch_2112"/>
<accession>D0LGT5</accession>
<protein>
    <submittedName>
        <fullName evidence="2">Uncharacterized protein</fullName>
    </submittedName>
</protein>
<reference evidence="2 3" key="1">
    <citation type="journal article" date="2010" name="Stand. Genomic Sci.">
        <title>Complete genome sequence of Haliangium ochraceum type strain (SMP-2).</title>
        <authorList>
            <consortium name="US DOE Joint Genome Institute (JGI-PGF)"/>
            <person name="Ivanova N."/>
            <person name="Daum C."/>
            <person name="Lang E."/>
            <person name="Abt B."/>
            <person name="Kopitz M."/>
            <person name="Saunders E."/>
            <person name="Lapidus A."/>
            <person name="Lucas S."/>
            <person name="Glavina Del Rio T."/>
            <person name="Nolan M."/>
            <person name="Tice H."/>
            <person name="Copeland A."/>
            <person name="Cheng J.F."/>
            <person name="Chen F."/>
            <person name="Bruce D."/>
            <person name="Goodwin L."/>
            <person name="Pitluck S."/>
            <person name="Mavromatis K."/>
            <person name="Pati A."/>
            <person name="Mikhailova N."/>
            <person name="Chen A."/>
            <person name="Palaniappan K."/>
            <person name="Land M."/>
            <person name="Hauser L."/>
            <person name="Chang Y.J."/>
            <person name="Jeffries C.D."/>
            <person name="Detter J.C."/>
            <person name="Brettin T."/>
            <person name="Rohde M."/>
            <person name="Goker M."/>
            <person name="Bristow J."/>
            <person name="Markowitz V."/>
            <person name="Eisen J.A."/>
            <person name="Hugenholtz P."/>
            <person name="Kyrpides N.C."/>
            <person name="Klenk H.P."/>
        </authorList>
    </citation>
    <scope>NUCLEOTIDE SEQUENCE [LARGE SCALE GENOMIC DNA]</scope>
    <source>
        <strain evidence="3">DSM 14365 / CIP 107738 / JCM 11303 / AJ 13395 / SMP-2</strain>
    </source>
</reference>